<feature type="region of interest" description="Disordered" evidence="1">
    <location>
        <begin position="353"/>
        <end position="1258"/>
    </location>
</feature>
<feature type="compositionally biased region" description="Polar residues" evidence="1">
    <location>
        <begin position="58"/>
        <end position="85"/>
    </location>
</feature>
<evidence type="ECO:0000256" key="1">
    <source>
        <dbReference type="SAM" id="MobiDB-lite"/>
    </source>
</evidence>
<feature type="compositionally biased region" description="Low complexity" evidence="1">
    <location>
        <begin position="967"/>
        <end position="980"/>
    </location>
</feature>
<feature type="compositionally biased region" description="Low complexity" evidence="1">
    <location>
        <begin position="1042"/>
        <end position="1066"/>
    </location>
</feature>
<sequence length="1258" mass="135193">MSASYATAVRDSHSAPLTATTGQSWAPPKNPLPPHRLARLANALGVSTPMPAIHTPSPLLSPSYNGSNTMDQFRRSPTPSTASTFGFSPSTSKYLLHVIPPLHLPHDSDSFDSELTPPPSNASGYHTQFRRGTLVPVHSSLQSQLGAIAKEYALPSTAGLVLYLVSQQRPAAPSPPPSEQSFAEEQDEPGPRLSEEIWRHLWNRVVKTELRDEGMSLAPPLLGLGISNGLAGRSTPYLTHDASSSYPLPLLSTPQLSPSYPFTPSPTTASSTSDIPRFNTKSAPPSSSSRSPSDGETPDTSQAASDRADSLDLPGLGSGALIPILAKVEFDIDPRKAAWYDPWLRSRRLNHAKRAERKNSINTESSADDEDDRRARPPLPFRLNLNKGGRTGSPMSLREGQAARRYLPLSESPRSMLESDSDEDDPVLRAEVPRPQNPHEVQLAAQLSPASPKDEGERKDGEGVREMMGRPHLDLDIPGMQHASSSRRAPPPTPLVLSPAPGSDSTPEGSDLEGRTILPYLKGAEPEDEGVDEEDEEEQSRLSVPRAKSMYDPDKRGGGVYDDMDLGFSADEFDANDPNDRRKSQFIMRAQLDEIEKNLQQFSPQKLKTDPDFRDAQSLPLSSPSSPHLSPPGSGKFPVYNADVFPPTPRLPSHPDIHPEAEDSDSDDLSQQAAWPAVPFTSLPDRTGNSTGERSPPQLAVNGVSATMPKRFRSNSRGASSSSESEARKRDLAEHQAAYPAMTPSIGAKSSLNSPLIPLSPDPFGRHPSQPPAPPMGGGQRQSGAYWDAPVVIPAPQQEASHQRKSSMASVSERTSRFSTDSMNGGDTASSATSVSSKQSNRSTLMSVKGIKKLWRKSNKNSVSGVSVPGAPSRPITTVHENVHSPLSPPPRPNRPSMEDMDLPDIDVPVPPRTPITGSFGNINGGPPPVRRRPSQDQLGQFTMPPRPAQERTPSQLSLPPSRRPSQDQPYAPAQGQGQVAPPPRSVPERTPSQMSGLNVPMLHSSNTAPIVAAKAGPSSRKRSMDGLLWDQESPYPTRTGPARAPSVSSSASRPTSRAPSAASMNPSPPPTPATPSLPLAEKEKNSVRKSILKWKSNTGSIGGGAVPAPLTPSASTFRSRKSSISGSPSQGAPINLPPEIPPSPKIPDQFINSYVGSHPPPRPNSQAIIRRRLSAKMASTSTDSSSSRRQSQAHRTQESMSASSSRHSHGSEETRETHESTSLDTSGFEIVSPKMGAGLSFPYHDLDHEQPLDPVRM</sequence>
<feature type="compositionally biased region" description="Basic and acidic residues" evidence="1">
    <location>
        <begin position="725"/>
        <end position="734"/>
    </location>
</feature>
<feature type="compositionally biased region" description="Low complexity" evidence="1">
    <location>
        <begin position="257"/>
        <end position="273"/>
    </location>
</feature>
<feature type="compositionally biased region" description="Low complexity" evidence="1">
    <location>
        <begin position="1114"/>
        <end position="1130"/>
    </location>
</feature>
<gene>
    <name evidence="2" type="ORF">DFH07DRAFT_894216</name>
</gene>
<dbReference type="EMBL" id="JARJLG010000167">
    <property type="protein sequence ID" value="KAJ7733583.1"/>
    <property type="molecule type" value="Genomic_DNA"/>
</dbReference>
<feature type="compositionally biased region" description="Polar residues" evidence="1">
    <location>
        <begin position="806"/>
        <end position="827"/>
    </location>
</feature>
<feature type="region of interest" description="Disordered" evidence="1">
    <location>
        <begin position="53"/>
        <end position="85"/>
    </location>
</feature>
<evidence type="ECO:0000313" key="3">
    <source>
        <dbReference type="Proteomes" id="UP001215280"/>
    </source>
</evidence>
<protein>
    <submittedName>
        <fullName evidence="2">Uncharacterized protein</fullName>
    </submittedName>
</protein>
<organism evidence="2 3">
    <name type="scientific">Mycena maculata</name>
    <dbReference type="NCBI Taxonomy" id="230809"/>
    <lineage>
        <taxon>Eukaryota</taxon>
        <taxon>Fungi</taxon>
        <taxon>Dikarya</taxon>
        <taxon>Basidiomycota</taxon>
        <taxon>Agaricomycotina</taxon>
        <taxon>Agaricomycetes</taxon>
        <taxon>Agaricomycetidae</taxon>
        <taxon>Agaricales</taxon>
        <taxon>Marasmiineae</taxon>
        <taxon>Mycenaceae</taxon>
        <taxon>Mycena</taxon>
    </lineage>
</organism>
<name>A0AAD7I2F4_9AGAR</name>
<feature type="compositionally biased region" description="Low complexity" evidence="1">
    <location>
        <begin position="860"/>
        <end position="873"/>
    </location>
</feature>
<proteinExistence type="predicted"/>
<comment type="caution">
    <text evidence="2">The sequence shown here is derived from an EMBL/GenBank/DDBJ whole genome shotgun (WGS) entry which is preliminary data.</text>
</comment>
<dbReference type="Proteomes" id="UP001215280">
    <property type="component" value="Unassembled WGS sequence"/>
</dbReference>
<feature type="compositionally biased region" description="Basic residues" evidence="1">
    <location>
        <begin position="850"/>
        <end position="859"/>
    </location>
</feature>
<reference evidence="2" key="1">
    <citation type="submission" date="2023-03" db="EMBL/GenBank/DDBJ databases">
        <title>Massive genome expansion in bonnet fungi (Mycena s.s.) driven by repeated elements and novel gene families across ecological guilds.</title>
        <authorList>
            <consortium name="Lawrence Berkeley National Laboratory"/>
            <person name="Harder C.B."/>
            <person name="Miyauchi S."/>
            <person name="Viragh M."/>
            <person name="Kuo A."/>
            <person name="Thoen E."/>
            <person name="Andreopoulos B."/>
            <person name="Lu D."/>
            <person name="Skrede I."/>
            <person name="Drula E."/>
            <person name="Henrissat B."/>
            <person name="Morin E."/>
            <person name="Kohler A."/>
            <person name="Barry K."/>
            <person name="LaButti K."/>
            <person name="Morin E."/>
            <person name="Salamov A."/>
            <person name="Lipzen A."/>
            <person name="Mereny Z."/>
            <person name="Hegedus B."/>
            <person name="Baldrian P."/>
            <person name="Stursova M."/>
            <person name="Weitz H."/>
            <person name="Taylor A."/>
            <person name="Grigoriev I.V."/>
            <person name="Nagy L.G."/>
            <person name="Martin F."/>
            <person name="Kauserud H."/>
        </authorList>
    </citation>
    <scope>NUCLEOTIDE SEQUENCE</scope>
    <source>
        <strain evidence="2">CBHHK188m</strain>
    </source>
</reference>
<feature type="compositionally biased region" description="Low complexity" evidence="1">
    <location>
        <begin position="618"/>
        <end position="635"/>
    </location>
</feature>
<feature type="compositionally biased region" description="Low complexity" evidence="1">
    <location>
        <begin position="715"/>
        <end position="724"/>
    </location>
</feature>
<keyword evidence="3" id="KW-1185">Reference proteome</keyword>
<feature type="compositionally biased region" description="Basic and acidic residues" evidence="1">
    <location>
        <begin position="1210"/>
        <end position="1222"/>
    </location>
</feature>
<feature type="compositionally biased region" description="Basic and acidic residues" evidence="1">
    <location>
        <begin position="1245"/>
        <end position="1258"/>
    </location>
</feature>
<feature type="compositionally biased region" description="Low complexity" evidence="1">
    <location>
        <begin position="750"/>
        <end position="763"/>
    </location>
</feature>
<feature type="compositionally biased region" description="Pro residues" evidence="1">
    <location>
        <begin position="1136"/>
        <end position="1146"/>
    </location>
</feature>
<feature type="compositionally biased region" description="Basic and acidic residues" evidence="1">
    <location>
        <begin position="452"/>
        <end position="475"/>
    </location>
</feature>
<feature type="compositionally biased region" description="Acidic residues" evidence="1">
    <location>
        <begin position="526"/>
        <end position="538"/>
    </location>
</feature>
<evidence type="ECO:0000313" key="2">
    <source>
        <dbReference type="EMBL" id="KAJ7733583.1"/>
    </source>
</evidence>
<feature type="compositionally biased region" description="Low complexity" evidence="1">
    <location>
        <begin position="828"/>
        <end position="837"/>
    </location>
</feature>
<feature type="region of interest" description="Disordered" evidence="1">
    <location>
        <begin position="1"/>
        <end position="34"/>
    </location>
</feature>
<accession>A0AAD7I2F4</accession>
<feature type="region of interest" description="Disordered" evidence="1">
    <location>
        <begin position="169"/>
        <end position="191"/>
    </location>
</feature>
<dbReference type="AlphaFoldDB" id="A0AAD7I2F4"/>
<feature type="compositionally biased region" description="Low complexity" evidence="1">
    <location>
        <begin position="282"/>
        <end position="292"/>
    </location>
</feature>
<feature type="compositionally biased region" description="Pro residues" evidence="1">
    <location>
        <begin position="1067"/>
        <end position="1076"/>
    </location>
</feature>
<feature type="compositionally biased region" description="Polar residues" evidence="1">
    <location>
        <begin position="15"/>
        <end position="24"/>
    </location>
</feature>
<feature type="region of interest" description="Disordered" evidence="1">
    <location>
        <begin position="257"/>
        <end position="312"/>
    </location>
</feature>
<feature type="compositionally biased region" description="Low complexity" evidence="1">
    <location>
        <begin position="1176"/>
        <end position="1206"/>
    </location>
</feature>